<evidence type="ECO:0000259" key="8">
    <source>
        <dbReference type="Pfam" id="PF00673"/>
    </source>
</evidence>
<dbReference type="InterPro" id="IPR020930">
    <property type="entry name" value="Ribosomal_uL5_bac-type"/>
</dbReference>
<dbReference type="Pfam" id="PF00281">
    <property type="entry name" value="Ribosomal_L5"/>
    <property type="match status" value="1"/>
</dbReference>
<comment type="function">
    <text evidence="5">This is 1 of the proteins that bind and probably mediate the attachment of the 5S RNA into the large ribosomal subunit, where it forms part of the central protuberance. In the 70S ribosome it contacts protein S13 of the 30S subunit (bridge B1b), connecting the 2 subunits; this bridge is implicated in subunit movement. Contacts the P site tRNA; the 5S rRNA and some of its associated proteins might help stabilize positioning of ribosome-bound tRNAs.</text>
</comment>
<dbReference type="Gene3D" id="3.30.1440.10">
    <property type="match status" value="1"/>
</dbReference>
<feature type="domain" description="Large ribosomal subunit protein uL5 C-terminal" evidence="8">
    <location>
        <begin position="86"/>
        <end position="179"/>
    </location>
</feature>
<dbReference type="AlphaFoldDB" id="A0A2Z3LC55"/>
<dbReference type="RefSeq" id="WP_109997178.1">
    <property type="nucleotide sequence ID" value="NZ_CP029619.1"/>
</dbReference>
<dbReference type="GO" id="GO:0005840">
    <property type="term" value="C:ribosome"/>
    <property type="evidence" value="ECO:0007669"/>
    <property type="project" value="UniProtKB-KW"/>
</dbReference>
<dbReference type="GO" id="GO:0006412">
    <property type="term" value="P:translation"/>
    <property type="evidence" value="ECO:0007669"/>
    <property type="project" value="UniProtKB-UniRule"/>
</dbReference>
<evidence type="ECO:0000313" key="10">
    <source>
        <dbReference type="Proteomes" id="UP000245872"/>
    </source>
</evidence>
<keyword evidence="10" id="KW-1185">Reference proteome</keyword>
<dbReference type="NCBIfam" id="NF000585">
    <property type="entry name" value="PRK00010.1"/>
    <property type="match status" value="1"/>
</dbReference>
<proteinExistence type="inferred from homology"/>
<dbReference type="PIRSF" id="PIRSF002161">
    <property type="entry name" value="Ribosomal_L5"/>
    <property type="match status" value="1"/>
</dbReference>
<dbReference type="KEGG" id="cher:DK880_00424"/>
<evidence type="ECO:0000256" key="6">
    <source>
        <dbReference type="RuleBase" id="RU003930"/>
    </source>
</evidence>
<dbReference type="GO" id="GO:0019843">
    <property type="term" value="F:rRNA binding"/>
    <property type="evidence" value="ECO:0007669"/>
    <property type="project" value="UniProtKB-UniRule"/>
</dbReference>
<dbReference type="GO" id="GO:1990904">
    <property type="term" value="C:ribonucleoprotein complex"/>
    <property type="evidence" value="ECO:0007669"/>
    <property type="project" value="UniProtKB-KW"/>
</dbReference>
<keyword evidence="2 5" id="KW-0689">Ribosomal protein</keyword>
<dbReference type="GO" id="GO:0003735">
    <property type="term" value="F:structural constituent of ribosome"/>
    <property type="evidence" value="ECO:0007669"/>
    <property type="project" value="InterPro"/>
</dbReference>
<dbReference type="OrthoDB" id="9806626at2"/>
<evidence type="ECO:0000256" key="1">
    <source>
        <dbReference type="ARBA" id="ARBA00008553"/>
    </source>
</evidence>
<comment type="subunit">
    <text evidence="5">Part of the 50S ribosomal subunit; part of the 5S rRNA/L5/L18/L25 subcomplex. Contacts the 5S rRNA and the P site tRNA. Forms a bridge to the 30S subunit in the 70S ribosome.</text>
</comment>
<gene>
    <name evidence="5 9" type="primary">rplE</name>
    <name evidence="9" type="ORF">DK880_00424</name>
</gene>
<dbReference type="Proteomes" id="UP000245872">
    <property type="component" value="Chromosome"/>
</dbReference>
<keyword evidence="3 5" id="KW-0687">Ribonucleoprotein</keyword>
<evidence type="ECO:0000256" key="2">
    <source>
        <dbReference type="ARBA" id="ARBA00022980"/>
    </source>
</evidence>
<dbReference type="PROSITE" id="PS00358">
    <property type="entry name" value="RIBOSOMAL_L5"/>
    <property type="match status" value="1"/>
</dbReference>
<keyword evidence="5" id="KW-0699">rRNA-binding</keyword>
<dbReference type="InterPro" id="IPR022803">
    <property type="entry name" value="Ribosomal_uL5_dom_sf"/>
</dbReference>
<organism evidence="9 10">
    <name type="scientific">Candidatus Cardinium hertigii</name>
    <dbReference type="NCBI Taxonomy" id="247481"/>
    <lineage>
        <taxon>Bacteria</taxon>
        <taxon>Pseudomonadati</taxon>
        <taxon>Bacteroidota</taxon>
        <taxon>Cytophagia</taxon>
        <taxon>Cytophagales</taxon>
        <taxon>Amoebophilaceae</taxon>
        <taxon>Candidatus Cardinium</taxon>
    </lineage>
</organism>
<dbReference type="SUPFAM" id="SSF55282">
    <property type="entry name" value="RL5-like"/>
    <property type="match status" value="1"/>
</dbReference>
<dbReference type="InterPro" id="IPR002132">
    <property type="entry name" value="Ribosomal_uL5"/>
</dbReference>
<dbReference type="InterPro" id="IPR031309">
    <property type="entry name" value="Ribosomal_uL5_C"/>
</dbReference>
<keyword evidence="5" id="KW-0820">tRNA-binding</keyword>
<dbReference type="EMBL" id="CP029619">
    <property type="protein sequence ID" value="AWN81752.1"/>
    <property type="molecule type" value="Genomic_DNA"/>
</dbReference>
<dbReference type="GO" id="GO:0000049">
    <property type="term" value="F:tRNA binding"/>
    <property type="evidence" value="ECO:0007669"/>
    <property type="project" value="UniProtKB-UniRule"/>
</dbReference>
<evidence type="ECO:0000256" key="3">
    <source>
        <dbReference type="ARBA" id="ARBA00023274"/>
    </source>
</evidence>
<evidence type="ECO:0000259" key="7">
    <source>
        <dbReference type="Pfam" id="PF00281"/>
    </source>
</evidence>
<keyword evidence="5" id="KW-0694">RNA-binding</keyword>
<reference evidence="9 10" key="1">
    <citation type="submission" date="2018-05" db="EMBL/GenBank/DDBJ databases">
        <title>Candidatus Cardinium hertigii Genome Assembly.</title>
        <authorList>
            <person name="Showmaker K.C."/>
            <person name="Walden K.O."/>
            <person name="Fields C.J."/>
            <person name="Lambert K.N."/>
            <person name="Hudson M.E."/>
        </authorList>
    </citation>
    <scope>NUCLEOTIDE SEQUENCE [LARGE SCALE GENOMIC DNA]</scope>
    <source>
        <strain evidence="10">cHgTN10</strain>
    </source>
</reference>
<dbReference type="PANTHER" id="PTHR11994">
    <property type="entry name" value="60S RIBOSOMAL PROTEIN L11-RELATED"/>
    <property type="match status" value="1"/>
</dbReference>
<dbReference type="HAMAP" id="MF_01333_B">
    <property type="entry name" value="Ribosomal_uL5_B"/>
    <property type="match status" value="1"/>
</dbReference>
<dbReference type="InterPro" id="IPR020929">
    <property type="entry name" value="Ribosomal_uL5_CS"/>
</dbReference>
<feature type="domain" description="Large ribosomal subunit protein uL5 N-terminal" evidence="7">
    <location>
        <begin position="26"/>
        <end position="82"/>
    </location>
</feature>
<sequence>MGKPRLQEKYFKEVVPQLKAELGYTSVMQVPRLQKICINQGLGEGVANKKLIQLGIEELTAITGQRAVATYAKRAVSNFKLRIGMPIGVKVTLRSQLMYEFLDRLIAIALPRIRNFWGLPTAGFDSNGNYTIGIQEQIIFPEVSIDKVAKVVGMNVTFVTTAQDKAIALQLLKALGMPFNMEKG</sequence>
<dbReference type="FunFam" id="3.30.1440.10:FF:000001">
    <property type="entry name" value="50S ribosomal protein L5"/>
    <property type="match status" value="1"/>
</dbReference>
<name>A0A2Z3LC55_9BACT</name>
<dbReference type="InterPro" id="IPR031310">
    <property type="entry name" value="Ribosomal_uL5_N"/>
</dbReference>
<dbReference type="Pfam" id="PF00673">
    <property type="entry name" value="Ribosomal_L5_C"/>
    <property type="match status" value="1"/>
</dbReference>
<protein>
    <recommendedName>
        <fullName evidence="4 5">Large ribosomal subunit protein uL5</fullName>
    </recommendedName>
</protein>
<accession>A0A2Z3LC55</accession>
<evidence type="ECO:0000313" key="9">
    <source>
        <dbReference type="EMBL" id="AWN81752.1"/>
    </source>
</evidence>
<evidence type="ECO:0000256" key="4">
    <source>
        <dbReference type="ARBA" id="ARBA00035245"/>
    </source>
</evidence>
<comment type="similarity">
    <text evidence="1 5 6">Belongs to the universal ribosomal protein uL5 family.</text>
</comment>
<evidence type="ECO:0000256" key="5">
    <source>
        <dbReference type="HAMAP-Rule" id="MF_01333"/>
    </source>
</evidence>